<dbReference type="GO" id="GO:0005886">
    <property type="term" value="C:plasma membrane"/>
    <property type="evidence" value="ECO:0007669"/>
    <property type="project" value="UniProtKB-SubCell"/>
</dbReference>
<comment type="subcellular location">
    <subcellularLocation>
        <location evidence="1 6">Cell membrane</location>
        <topology evidence="1 6">Multi-pass membrane protein</topology>
    </subcellularLocation>
</comment>
<gene>
    <name evidence="7" type="ORF">AWZ03_010188</name>
</gene>
<dbReference type="Proteomes" id="UP000295192">
    <property type="component" value="Unassembled WGS sequence"/>
</dbReference>
<evidence type="ECO:0000256" key="4">
    <source>
        <dbReference type="ARBA" id="ARBA00022989"/>
    </source>
</evidence>
<organism evidence="7 8">
    <name type="scientific">Drosophila navojoa</name>
    <name type="common">Fruit fly</name>
    <dbReference type="NCBI Taxonomy" id="7232"/>
    <lineage>
        <taxon>Eukaryota</taxon>
        <taxon>Metazoa</taxon>
        <taxon>Ecdysozoa</taxon>
        <taxon>Arthropoda</taxon>
        <taxon>Hexapoda</taxon>
        <taxon>Insecta</taxon>
        <taxon>Pterygota</taxon>
        <taxon>Neoptera</taxon>
        <taxon>Endopterygota</taxon>
        <taxon>Diptera</taxon>
        <taxon>Brachycera</taxon>
        <taxon>Muscomorpha</taxon>
        <taxon>Ephydroidea</taxon>
        <taxon>Drosophilidae</taxon>
        <taxon>Drosophila</taxon>
    </lineage>
</organism>
<comment type="similarity">
    <text evidence="6">Belongs to the insect chemoreceptor superfamily. Gustatory receptor (GR) family.</text>
</comment>
<evidence type="ECO:0000256" key="2">
    <source>
        <dbReference type="ARBA" id="ARBA00022475"/>
    </source>
</evidence>
<evidence type="ECO:0000256" key="3">
    <source>
        <dbReference type="ARBA" id="ARBA00022692"/>
    </source>
</evidence>
<evidence type="ECO:0000313" key="7">
    <source>
        <dbReference type="EMBL" id="TDG43418.1"/>
    </source>
</evidence>
<dbReference type="GO" id="GO:0050909">
    <property type="term" value="P:sensory perception of taste"/>
    <property type="evidence" value="ECO:0007669"/>
    <property type="project" value="InterPro"/>
</dbReference>
<name>A0A484B3X3_DRONA</name>
<dbReference type="OMA" id="FCIVEGM"/>
<dbReference type="EMBL" id="LSRL02000158">
    <property type="protein sequence ID" value="TDG43418.1"/>
    <property type="molecule type" value="Genomic_DNA"/>
</dbReference>
<feature type="transmembrane region" description="Helical" evidence="6">
    <location>
        <begin position="83"/>
        <end position="104"/>
    </location>
</feature>
<dbReference type="AlphaFoldDB" id="A0A484B3X3"/>
<keyword evidence="3 6" id="KW-0812">Transmembrane</keyword>
<keyword evidence="5 6" id="KW-0472">Membrane</keyword>
<protein>
    <recommendedName>
        <fullName evidence="6">Gustatory receptor</fullName>
    </recommendedName>
</protein>
<evidence type="ECO:0000256" key="1">
    <source>
        <dbReference type="ARBA" id="ARBA00004651"/>
    </source>
</evidence>
<dbReference type="Pfam" id="PF08395">
    <property type="entry name" value="7tm_7"/>
    <property type="match status" value="1"/>
</dbReference>
<feature type="transmembrane region" description="Helical" evidence="6">
    <location>
        <begin position="149"/>
        <end position="167"/>
    </location>
</feature>
<feature type="transmembrane region" description="Helical" evidence="6">
    <location>
        <begin position="282"/>
        <end position="303"/>
    </location>
</feature>
<feature type="transmembrane region" description="Helical" evidence="6">
    <location>
        <begin position="323"/>
        <end position="342"/>
    </location>
</feature>
<accession>A0A484B3X3</accession>
<proteinExistence type="inferred from homology"/>
<keyword evidence="6" id="KW-0675">Receptor</keyword>
<keyword evidence="8" id="KW-1185">Reference proteome</keyword>
<evidence type="ECO:0000313" key="8">
    <source>
        <dbReference type="Proteomes" id="UP000295192"/>
    </source>
</evidence>
<keyword evidence="2 6" id="KW-1003">Cell membrane</keyword>
<evidence type="ECO:0000256" key="6">
    <source>
        <dbReference type="RuleBase" id="RU363108"/>
    </source>
</evidence>
<feature type="transmembrane region" description="Helical" evidence="6">
    <location>
        <begin position="179"/>
        <end position="209"/>
    </location>
</feature>
<dbReference type="InterPro" id="IPR013604">
    <property type="entry name" value="7TM_chemorcpt"/>
</dbReference>
<keyword evidence="4 6" id="KW-1133">Transmembrane helix</keyword>
<sequence length="391" mass="45086">MLLLQLVTSGTLRALHLLSRLLGLTAASWQMLSGRVGVGVAPGKCEWYWRLHGCLVLLFVLGFSPVAMWMVITRMDFLRQNHLLFMVGCHRYALLLGSAVLTLYRHTSRQCRLIALGNKLLWCCRQLFTLLHTSRLQSSAHRLHTRDHLTIYVLAISLACSCSYTVFLLRFDVEARRSSLFFCAVLFVYVCQLCLQLSLALYLLALLLISHLSHHCNLLLAQLLADAVHSHETLFTRCLPHRQHLLDSQQRWLALELWRLLRLHRQLLRLSLRLCSLHNVQLVVFVIFVAVESIMHSFFSYFVTFSNWWLRKFHGPAPWNVEATVFTVAVFVQLSLVIGHTHRLQQIFRRTRYIFSAGVKDVPIDCSKALSQTVGRTQYRYNIGSLEDIGF</sequence>
<reference evidence="7 8" key="1">
    <citation type="journal article" date="2019" name="J. Hered.">
        <title>An Improved Genome Assembly for Drosophila navojoa, the Basal Species in the mojavensis Cluster.</title>
        <authorList>
            <person name="Vanderlinde T."/>
            <person name="Dupim E.G."/>
            <person name="Nazario-Yepiz N.O."/>
            <person name="Carvalho A.B."/>
        </authorList>
    </citation>
    <scope>NUCLEOTIDE SEQUENCE [LARGE SCALE GENOMIC DNA]</scope>
    <source>
        <strain evidence="7">Navoj_Jal97</strain>
        <tissue evidence="7">Whole organism</tissue>
    </source>
</reference>
<dbReference type="GO" id="GO:0007165">
    <property type="term" value="P:signal transduction"/>
    <property type="evidence" value="ECO:0007669"/>
    <property type="project" value="UniProtKB-KW"/>
</dbReference>
<dbReference type="OrthoDB" id="10068192at2759"/>
<comment type="function">
    <text evidence="6">Gustatory receptor which mediates acceptance or avoidance behavior, depending on its substrates.</text>
</comment>
<keyword evidence="6" id="KW-0807">Transducer</keyword>
<comment type="caution">
    <text evidence="7">The sequence shown here is derived from an EMBL/GenBank/DDBJ whole genome shotgun (WGS) entry which is preliminary data.</text>
</comment>
<comment type="caution">
    <text evidence="6">Lacks conserved residue(s) required for the propagation of feature annotation.</text>
</comment>
<evidence type="ECO:0000256" key="5">
    <source>
        <dbReference type="ARBA" id="ARBA00023136"/>
    </source>
</evidence>
<feature type="transmembrane region" description="Helical" evidence="6">
    <location>
        <begin position="47"/>
        <end position="71"/>
    </location>
</feature>